<dbReference type="Proteomes" id="UP001148737">
    <property type="component" value="Unassembled WGS sequence"/>
</dbReference>
<proteinExistence type="predicted"/>
<comment type="caution">
    <text evidence="1">The sequence shown here is derived from an EMBL/GenBank/DDBJ whole genome shotgun (WGS) entry which is preliminary data.</text>
</comment>
<organism evidence="1 2">
    <name type="scientific">Lecanicillium saksenae</name>
    <dbReference type="NCBI Taxonomy" id="468837"/>
    <lineage>
        <taxon>Eukaryota</taxon>
        <taxon>Fungi</taxon>
        <taxon>Dikarya</taxon>
        <taxon>Ascomycota</taxon>
        <taxon>Pezizomycotina</taxon>
        <taxon>Sordariomycetes</taxon>
        <taxon>Hypocreomycetidae</taxon>
        <taxon>Hypocreales</taxon>
        <taxon>Cordycipitaceae</taxon>
        <taxon>Lecanicillium</taxon>
    </lineage>
</organism>
<protein>
    <submittedName>
        <fullName evidence="1">Uncharacterized protein</fullName>
    </submittedName>
</protein>
<keyword evidence="2" id="KW-1185">Reference proteome</keyword>
<evidence type="ECO:0000313" key="2">
    <source>
        <dbReference type="Proteomes" id="UP001148737"/>
    </source>
</evidence>
<accession>A0ACC1QE50</accession>
<reference evidence="1" key="1">
    <citation type="submission" date="2022-07" db="EMBL/GenBank/DDBJ databases">
        <title>Genome Sequence of Lecanicillium saksenae.</title>
        <authorList>
            <person name="Buettner E."/>
        </authorList>
    </citation>
    <scope>NUCLEOTIDE SEQUENCE</scope>
    <source>
        <strain evidence="1">VT-O1</strain>
    </source>
</reference>
<name>A0ACC1QE50_9HYPO</name>
<gene>
    <name evidence="1" type="ORF">NLG97_g10708</name>
</gene>
<evidence type="ECO:0000313" key="1">
    <source>
        <dbReference type="EMBL" id="KAJ3472800.1"/>
    </source>
</evidence>
<sequence length="278" mass="30036">MPLAVLVGMLPPVFTFLGPDSATHMSEEIRDASLTLPRTMMWTLVINGSLGFIMLVTFCFCIGDVKAILANPDVLPFVQVFLIATKSHAGTSVMTAILITLTTCGCITNVATASRQMFAFARDRGLPFSTFLAHVPPGWDIPLNAIAVSYCVTILLSLINIGSTAAFNAIVSLGTAALISSYIISTTCVLIRRYTGEKLPAARWSLGRSGGPVNLVAVLYLSIVFIFSFFPAKAAVTGENMNWSSLIYGATLIFATIWFFVRGRKEYVGPVAYIRKDV</sequence>
<dbReference type="EMBL" id="JANAKD010002843">
    <property type="protein sequence ID" value="KAJ3472800.1"/>
    <property type="molecule type" value="Genomic_DNA"/>
</dbReference>